<reference evidence="1" key="1">
    <citation type="submission" date="2020-08" db="EMBL/GenBank/DDBJ databases">
        <title>Genome sequencing and assembly of the red palm weevil Rhynchophorus ferrugineus.</title>
        <authorList>
            <person name="Dias G.B."/>
            <person name="Bergman C.M."/>
            <person name="Manee M."/>
        </authorList>
    </citation>
    <scope>NUCLEOTIDE SEQUENCE</scope>
    <source>
        <strain evidence="1">AA-2017</strain>
        <tissue evidence="1">Whole larva</tissue>
    </source>
</reference>
<dbReference type="AlphaFoldDB" id="A0A834HQ39"/>
<gene>
    <name evidence="1" type="ORF">GWI33_020924</name>
</gene>
<sequence length="75" mass="8868">MSTVLDQTLKIGKKRWPESTRRKDQVLIYNFMFFAHDSTPVKSDFATSGAARELFNVKQMALAYLRHFFRKRLQV</sequence>
<comment type="caution">
    <text evidence="1">The sequence shown here is derived from an EMBL/GenBank/DDBJ whole genome shotgun (WGS) entry which is preliminary data.</text>
</comment>
<protein>
    <submittedName>
        <fullName evidence="1">Uncharacterized protein</fullName>
    </submittedName>
</protein>
<name>A0A834HQ39_RHYFE</name>
<evidence type="ECO:0000313" key="1">
    <source>
        <dbReference type="EMBL" id="KAF7265854.1"/>
    </source>
</evidence>
<evidence type="ECO:0000313" key="2">
    <source>
        <dbReference type="Proteomes" id="UP000625711"/>
    </source>
</evidence>
<dbReference type="EMBL" id="JAACXV010014584">
    <property type="protein sequence ID" value="KAF7265854.1"/>
    <property type="molecule type" value="Genomic_DNA"/>
</dbReference>
<proteinExistence type="predicted"/>
<accession>A0A834HQ39</accession>
<dbReference type="Proteomes" id="UP000625711">
    <property type="component" value="Unassembled WGS sequence"/>
</dbReference>
<organism evidence="1 2">
    <name type="scientific">Rhynchophorus ferrugineus</name>
    <name type="common">Red palm weevil</name>
    <name type="synonym">Curculio ferrugineus</name>
    <dbReference type="NCBI Taxonomy" id="354439"/>
    <lineage>
        <taxon>Eukaryota</taxon>
        <taxon>Metazoa</taxon>
        <taxon>Ecdysozoa</taxon>
        <taxon>Arthropoda</taxon>
        <taxon>Hexapoda</taxon>
        <taxon>Insecta</taxon>
        <taxon>Pterygota</taxon>
        <taxon>Neoptera</taxon>
        <taxon>Endopterygota</taxon>
        <taxon>Coleoptera</taxon>
        <taxon>Polyphaga</taxon>
        <taxon>Cucujiformia</taxon>
        <taxon>Curculionidae</taxon>
        <taxon>Dryophthorinae</taxon>
        <taxon>Rhynchophorus</taxon>
    </lineage>
</organism>
<keyword evidence="2" id="KW-1185">Reference proteome</keyword>